<sequence>MVLEPPMTRLMLFSPQISTPILPSAIYLPMAMPASYTGDTACGGFLLQVVLYIEMQSQKFSSKRAKVAFLISLLKGKALLWEKAIWNADSAIINSYDAFMNHSKEVFGHETPQG</sequence>
<protein>
    <recommendedName>
        <fullName evidence="1">DUF4939 domain-containing protein</fullName>
    </recommendedName>
</protein>
<organism evidence="2 3">
    <name type="scientific">Cyprinus carpio</name>
    <name type="common">Common carp</name>
    <dbReference type="NCBI Taxonomy" id="7962"/>
    <lineage>
        <taxon>Eukaryota</taxon>
        <taxon>Metazoa</taxon>
        <taxon>Chordata</taxon>
        <taxon>Craniata</taxon>
        <taxon>Vertebrata</taxon>
        <taxon>Euteleostomi</taxon>
        <taxon>Actinopterygii</taxon>
        <taxon>Neopterygii</taxon>
        <taxon>Teleostei</taxon>
        <taxon>Ostariophysi</taxon>
        <taxon>Cypriniformes</taxon>
        <taxon>Cyprinidae</taxon>
        <taxon>Cyprininae</taxon>
        <taxon>Cyprinus</taxon>
    </lineage>
</organism>
<feature type="domain" description="DUF4939" evidence="1">
    <location>
        <begin position="28"/>
        <end position="111"/>
    </location>
</feature>
<keyword evidence="3" id="KW-1185">Reference proteome</keyword>
<dbReference type="InterPro" id="IPR032549">
    <property type="entry name" value="DUF4939"/>
</dbReference>
<name>A0A8C1ITY2_CYPCA</name>
<accession>A0A8C1ITY2</accession>
<reference evidence="2" key="2">
    <citation type="submission" date="2025-09" db="UniProtKB">
        <authorList>
            <consortium name="Ensembl"/>
        </authorList>
    </citation>
    <scope>IDENTIFICATION</scope>
</reference>
<evidence type="ECO:0000259" key="1">
    <source>
        <dbReference type="Pfam" id="PF16297"/>
    </source>
</evidence>
<dbReference type="AlphaFoldDB" id="A0A8C1ITY2"/>
<dbReference type="Proteomes" id="UP000694427">
    <property type="component" value="Unplaced"/>
</dbReference>
<evidence type="ECO:0000313" key="3">
    <source>
        <dbReference type="Proteomes" id="UP000694427"/>
    </source>
</evidence>
<evidence type="ECO:0000313" key="2">
    <source>
        <dbReference type="Ensembl" id="ENSCCRP00010022594.1"/>
    </source>
</evidence>
<dbReference type="Pfam" id="PF16297">
    <property type="entry name" value="DUF4939"/>
    <property type="match status" value="1"/>
</dbReference>
<proteinExistence type="predicted"/>
<dbReference type="Ensembl" id="ENSCCRT00010024693.1">
    <property type="protein sequence ID" value="ENSCCRP00010022594.1"/>
    <property type="gene ID" value="ENSCCRG00010009706.1"/>
</dbReference>
<reference evidence="2" key="1">
    <citation type="submission" date="2025-08" db="UniProtKB">
        <authorList>
            <consortium name="Ensembl"/>
        </authorList>
    </citation>
    <scope>IDENTIFICATION</scope>
</reference>